<feature type="transmembrane region" description="Helical" evidence="2">
    <location>
        <begin position="216"/>
        <end position="239"/>
    </location>
</feature>
<sequence length="602" mass="68447">MGTSKNEATPTGESERHKEGGISVEIVDNKGTNEKLAKINECSSTSCSSSSSSIIIFANITICLMGMSSVLLYNCVLNTTPHIHALLNKDIIVSSTFFLYFSVLVFVSLISSLFIDVKTRTYDICFVLSFILQLAYPFVVKFYYDKTLFFYILIGFIGATCSMMKTMIFSIASIVLNSSKVICLSYGLTGIYSLLITSTFFYFIFKINKDINKLMFSIFVTCIINCIFILISFICYTIMKQTHYFKKKFKIYEDEREEKRRTSGSFYNERVSENKTTNVEEEQMVDASYSLNIGNNMQEEGQAGGNTIVPSSLGERSGKIGKMGKNGKLDGSENVEVDRRKDLLEDSPYSNNNCIDRGSSKVKEEQFTLHQQGKFKDAAIKSMEKEKEKGKMISPFEVACTQKNYFLCKFFPFNMSRENIMKQARIKAFLYKKSLIFLFCTFYNIFLKIAVFPVVCPEMWTKNVDERYILIGMVQIADCVSRIFPTFSETIPIFKFTLLPQKKVLLYSLLRTILSILCLIIPIANIALLQNFVFKCLLIFSNIYLNGWFVTLSFINISDVLKPYNSMSNVAIVSSFGSTLLRVGLLTGYATSTIYKYVVTRL</sequence>
<dbReference type="SUPFAM" id="SSF103473">
    <property type="entry name" value="MFS general substrate transporter"/>
    <property type="match status" value="1"/>
</dbReference>
<dbReference type="AlphaFoldDB" id="A0A1A8VSX9"/>
<evidence type="ECO:0000313" key="3">
    <source>
        <dbReference type="EMBL" id="SBS82779.1"/>
    </source>
</evidence>
<evidence type="ECO:0000313" key="4">
    <source>
        <dbReference type="Proteomes" id="UP000078597"/>
    </source>
</evidence>
<feature type="transmembrane region" description="Helical" evidence="2">
    <location>
        <begin position="504"/>
        <end position="526"/>
    </location>
</feature>
<feature type="transmembrane region" description="Helical" evidence="2">
    <location>
        <begin position="183"/>
        <end position="204"/>
    </location>
</feature>
<evidence type="ECO:0000256" key="2">
    <source>
        <dbReference type="SAM" id="Phobius"/>
    </source>
</evidence>
<feature type="compositionally biased region" description="Polar residues" evidence="1">
    <location>
        <begin position="1"/>
        <end position="12"/>
    </location>
</feature>
<dbReference type="VEuPathDB" id="PlasmoDB:PmUG01_05021600"/>
<feature type="transmembrane region" description="Helical" evidence="2">
    <location>
        <begin position="150"/>
        <end position="176"/>
    </location>
</feature>
<gene>
    <name evidence="3" type="ORF">PMALA_004480</name>
</gene>
<reference evidence="4" key="1">
    <citation type="submission" date="2016-05" db="EMBL/GenBank/DDBJ databases">
        <authorList>
            <person name="Naeem Raeece"/>
        </authorList>
    </citation>
    <scope>NUCLEOTIDE SEQUENCE [LARGE SCALE GENOMIC DNA]</scope>
</reference>
<keyword evidence="2" id="KW-1133">Transmembrane helix</keyword>
<accession>A0A1A8VSX9</accession>
<feature type="region of interest" description="Disordered" evidence="1">
    <location>
        <begin position="300"/>
        <end position="334"/>
    </location>
</feature>
<feature type="transmembrane region" description="Helical" evidence="2">
    <location>
        <begin position="122"/>
        <end position="144"/>
    </location>
</feature>
<feature type="transmembrane region" description="Helical" evidence="2">
    <location>
        <begin position="532"/>
        <end position="557"/>
    </location>
</feature>
<feature type="region of interest" description="Disordered" evidence="1">
    <location>
        <begin position="1"/>
        <end position="20"/>
    </location>
</feature>
<dbReference type="Proteomes" id="UP000078597">
    <property type="component" value="Unassembled WGS sequence"/>
</dbReference>
<organism evidence="3 4">
    <name type="scientific">Plasmodium malariae</name>
    <dbReference type="NCBI Taxonomy" id="5858"/>
    <lineage>
        <taxon>Eukaryota</taxon>
        <taxon>Sar</taxon>
        <taxon>Alveolata</taxon>
        <taxon>Apicomplexa</taxon>
        <taxon>Aconoidasida</taxon>
        <taxon>Haemosporida</taxon>
        <taxon>Plasmodiidae</taxon>
        <taxon>Plasmodium</taxon>
        <taxon>Plasmodium (Plasmodium)</taxon>
    </lineage>
</organism>
<evidence type="ECO:0000256" key="1">
    <source>
        <dbReference type="SAM" id="MobiDB-lite"/>
    </source>
</evidence>
<feature type="transmembrane region" description="Helical" evidence="2">
    <location>
        <begin position="435"/>
        <end position="455"/>
    </location>
</feature>
<dbReference type="InterPro" id="IPR036259">
    <property type="entry name" value="MFS_trans_sf"/>
</dbReference>
<name>A0A1A8VSX9_PLAMA</name>
<protein>
    <submittedName>
        <fullName evidence="3">Nucleoside transporter</fullName>
    </submittedName>
</protein>
<keyword evidence="2" id="KW-0472">Membrane</keyword>
<dbReference type="EMBL" id="FLQW01000239">
    <property type="protein sequence ID" value="SBS82779.1"/>
    <property type="molecule type" value="Genomic_DNA"/>
</dbReference>
<keyword evidence="2" id="KW-0812">Transmembrane</keyword>
<feature type="transmembrane region" description="Helical" evidence="2">
    <location>
        <begin position="92"/>
        <end position="115"/>
    </location>
</feature>
<feature type="transmembrane region" description="Helical" evidence="2">
    <location>
        <begin position="54"/>
        <end position="72"/>
    </location>
</feature>
<proteinExistence type="predicted"/>